<sequence length="58" mass="6747">MSLKLPDDIQNTKCVMRDMGIRRTRKTKGRGVSSIFLLIISEQQKRRRDNSLRHFASG</sequence>
<dbReference type="Proteomes" id="UP000243686">
    <property type="component" value="Unassembled WGS sequence"/>
</dbReference>
<evidence type="ECO:0000313" key="1">
    <source>
        <dbReference type="EMBL" id="OON21123.1"/>
    </source>
</evidence>
<organism evidence="1 2">
    <name type="scientific">Opisthorchis viverrini</name>
    <name type="common">Southeast Asian liver fluke</name>
    <dbReference type="NCBI Taxonomy" id="6198"/>
    <lineage>
        <taxon>Eukaryota</taxon>
        <taxon>Metazoa</taxon>
        <taxon>Spiralia</taxon>
        <taxon>Lophotrochozoa</taxon>
        <taxon>Platyhelminthes</taxon>
        <taxon>Trematoda</taxon>
        <taxon>Digenea</taxon>
        <taxon>Opisthorchiida</taxon>
        <taxon>Opisthorchiata</taxon>
        <taxon>Opisthorchiidae</taxon>
        <taxon>Opisthorchis</taxon>
    </lineage>
</organism>
<proteinExistence type="predicted"/>
<feature type="non-terminal residue" evidence="1">
    <location>
        <position position="58"/>
    </location>
</feature>
<name>A0A1S8X3S4_OPIVI</name>
<evidence type="ECO:0000313" key="2">
    <source>
        <dbReference type="Proteomes" id="UP000243686"/>
    </source>
</evidence>
<keyword evidence="2" id="KW-1185">Reference proteome</keyword>
<reference evidence="1 2" key="1">
    <citation type="submission" date="2015-03" db="EMBL/GenBank/DDBJ databases">
        <title>Draft genome of the nematode, Opisthorchis viverrini.</title>
        <authorList>
            <person name="Mitreva M."/>
        </authorList>
    </citation>
    <scope>NUCLEOTIDE SEQUENCE [LARGE SCALE GENOMIC DNA]</scope>
    <source>
        <strain evidence="1">Khon Kaen</strain>
    </source>
</reference>
<gene>
    <name evidence="1" type="ORF">X801_02984</name>
</gene>
<dbReference type="EMBL" id="KV892274">
    <property type="protein sequence ID" value="OON21123.1"/>
    <property type="molecule type" value="Genomic_DNA"/>
</dbReference>
<dbReference type="AlphaFoldDB" id="A0A1S8X3S4"/>
<accession>A0A1S8X3S4</accession>
<protein>
    <submittedName>
        <fullName evidence="1">Uncharacterized protein</fullName>
    </submittedName>
</protein>